<keyword evidence="3" id="KW-1185">Reference proteome</keyword>
<reference evidence="2 3" key="1">
    <citation type="journal article" date="2021" name="Plant Biotechnol. J.">
        <title>Multi-omics assisted identification of the key and species-specific regulatory components of drought-tolerant mechanisms in Gossypium stocksii.</title>
        <authorList>
            <person name="Yu D."/>
            <person name="Ke L."/>
            <person name="Zhang D."/>
            <person name="Wu Y."/>
            <person name="Sun Y."/>
            <person name="Mei J."/>
            <person name="Sun J."/>
            <person name="Sun Y."/>
        </authorList>
    </citation>
    <scope>NUCLEOTIDE SEQUENCE [LARGE SCALE GENOMIC DNA]</scope>
    <source>
        <strain evidence="3">cv. E1</strain>
        <tissue evidence="2">Leaf</tissue>
    </source>
</reference>
<comment type="caution">
    <text evidence="2">The sequence shown here is derived from an EMBL/GenBank/DDBJ whole genome shotgun (WGS) entry which is preliminary data.</text>
</comment>
<proteinExistence type="predicted"/>
<dbReference type="EMBL" id="JAIQCV010000006">
    <property type="protein sequence ID" value="KAH1091521.1"/>
    <property type="molecule type" value="Genomic_DNA"/>
</dbReference>
<accession>A0A9D3VPQ8</accession>
<evidence type="ECO:0000313" key="3">
    <source>
        <dbReference type="Proteomes" id="UP000828251"/>
    </source>
</evidence>
<evidence type="ECO:0000256" key="1">
    <source>
        <dbReference type="SAM" id="MobiDB-lite"/>
    </source>
</evidence>
<organism evidence="2 3">
    <name type="scientific">Gossypium stocksii</name>
    <dbReference type="NCBI Taxonomy" id="47602"/>
    <lineage>
        <taxon>Eukaryota</taxon>
        <taxon>Viridiplantae</taxon>
        <taxon>Streptophyta</taxon>
        <taxon>Embryophyta</taxon>
        <taxon>Tracheophyta</taxon>
        <taxon>Spermatophyta</taxon>
        <taxon>Magnoliopsida</taxon>
        <taxon>eudicotyledons</taxon>
        <taxon>Gunneridae</taxon>
        <taxon>Pentapetalae</taxon>
        <taxon>rosids</taxon>
        <taxon>malvids</taxon>
        <taxon>Malvales</taxon>
        <taxon>Malvaceae</taxon>
        <taxon>Malvoideae</taxon>
        <taxon>Gossypium</taxon>
    </lineage>
</organism>
<dbReference type="AlphaFoldDB" id="A0A9D3VPQ8"/>
<dbReference type="OrthoDB" id="10495997at2759"/>
<feature type="region of interest" description="Disordered" evidence="1">
    <location>
        <begin position="1"/>
        <end position="23"/>
    </location>
</feature>
<evidence type="ECO:0000313" key="2">
    <source>
        <dbReference type="EMBL" id="KAH1091521.1"/>
    </source>
</evidence>
<protein>
    <submittedName>
        <fullName evidence="2">Uncharacterized protein</fullName>
    </submittedName>
</protein>
<name>A0A9D3VPQ8_9ROSI</name>
<sequence>MARSWGNGGHQEEGNSVSLNLGADDRETKKVKFKEGDGDRDVEMIEDLDSHSKISWKQMLLGKRACKQGERLQFARNDSAYEFDFLEGDVKKTMVNGIPTIELLEYIQQILFKDMKTTVVLKLFGQNIGYA</sequence>
<dbReference type="Proteomes" id="UP000828251">
    <property type="component" value="Unassembled WGS sequence"/>
</dbReference>
<gene>
    <name evidence="2" type="ORF">J1N35_018778</name>
</gene>